<dbReference type="PANTHER" id="PTHR36974">
    <property type="entry name" value="MEMBRANE PROTEIN-RELATED"/>
    <property type="match status" value="1"/>
</dbReference>
<keyword evidence="2" id="KW-1185">Reference proteome</keyword>
<evidence type="ECO:0000313" key="2">
    <source>
        <dbReference type="Proteomes" id="UP000198797"/>
    </source>
</evidence>
<name>A0A1C4YBC4_9ACTN</name>
<dbReference type="RefSeq" id="WP_091245482.1">
    <property type="nucleotide sequence ID" value="NZ_FMCU01000006.1"/>
</dbReference>
<accession>A0A1C4YBC4</accession>
<dbReference type="AlphaFoldDB" id="A0A1C4YBC4"/>
<dbReference type="OrthoDB" id="3267646at2"/>
<dbReference type="PANTHER" id="PTHR36974:SF1">
    <property type="entry name" value="DOXX FAMILY MEMBRANE PROTEIN"/>
    <property type="match status" value="1"/>
</dbReference>
<organism evidence="1 2">
    <name type="scientific">Micromonospora matsumotoense</name>
    <dbReference type="NCBI Taxonomy" id="121616"/>
    <lineage>
        <taxon>Bacteria</taxon>
        <taxon>Bacillati</taxon>
        <taxon>Actinomycetota</taxon>
        <taxon>Actinomycetes</taxon>
        <taxon>Micromonosporales</taxon>
        <taxon>Micromonosporaceae</taxon>
        <taxon>Micromonospora</taxon>
    </lineage>
</organism>
<proteinExistence type="predicted"/>
<dbReference type="STRING" id="121616.GA0070216_10653"/>
<reference evidence="2" key="1">
    <citation type="submission" date="2016-06" db="EMBL/GenBank/DDBJ databases">
        <authorList>
            <person name="Varghese N."/>
            <person name="Submissions Spin"/>
        </authorList>
    </citation>
    <scope>NUCLEOTIDE SEQUENCE [LARGE SCALE GENOMIC DNA]</scope>
    <source>
        <strain evidence="2">DSM 44100</strain>
    </source>
</reference>
<gene>
    <name evidence="1" type="ORF">GA0070216_10653</name>
</gene>
<dbReference type="Proteomes" id="UP000198797">
    <property type="component" value="Unassembled WGS sequence"/>
</dbReference>
<evidence type="ECO:0000313" key="1">
    <source>
        <dbReference type="EMBL" id="SCF18052.1"/>
    </source>
</evidence>
<protein>
    <submittedName>
        <fullName evidence="1">Uncharacterized membrane protein</fullName>
    </submittedName>
</protein>
<dbReference type="EMBL" id="FMCU01000006">
    <property type="protein sequence ID" value="SCF18052.1"/>
    <property type="molecule type" value="Genomic_DNA"/>
</dbReference>
<sequence>MSTRRGEAVALAGLLALAGVTHFAKPRPYDRIVPRALPGPARRWTYASGVAELVVAAALAHPATRRRGALAAAGLFTAVFPANVQMAADWRRQPPLRRAVAYARVPLQVPLIWWAVRVARARP</sequence>